<dbReference type="PRINTS" id="PR00633">
    <property type="entry name" value="RCCNDNSATION"/>
</dbReference>
<dbReference type="InterPro" id="IPR035983">
    <property type="entry name" value="Hect_E3_ubiquitin_ligase"/>
</dbReference>
<dbReference type="CDD" id="cd00078">
    <property type="entry name" value="HECTc"/>
    <property type="match status" value="1"/>
</dbReference>
<dbReference type="InterPro" id="IPR000569">
    <property type="entry name" value="HECT_dom"/>
</dbReference>
<evidence type="ECO:0000256" key="1">
    <source>
        <dbReference type="ARBA" id="ARBA00022679"/>
    </source>
</evidence>
<dbReference type="PANTHER" id="PTHR45622:SF73">
    <property type="entry name" value="E3 UBIQUITIN-PROTEIN LIGASE HERC4-LIKE ISOFORM X1-RELATED"/>
    <property type="match status" value="1"/>
</dbReference>
<dbReference type="SMART" id="SM00119">
    <property type="entry name" value="HECTc"/>
    <property type="match status" value="1"/>
</dbReference>
<dbReference type="Pfam" id="PF00632">
    <property type="entry name" value="HECT"/>
    <property type="match status" value="1"/>
</dbReference>
<evidence type="ECO:0000256" key="4">
    <source>
        <dbReference type="PROSITE-ProRule" id="PRU00104"/>
    </source>
</evidence>
<evidence type="ECO:0000313" key="8">
    <source>
        <dbReference type="Proteomes" id="UP000694557"/>
    </source>
</evidence>
<dbReference type="Gene3D" id="3.30.2410.10">
    <property type="entry name" value="Hect, E3 ligase catalytic domain"/>
    <property type="match status" value="1"/>
</dbReference>
<organism evidence="7 8">
    <name type="scientific">Oncorhynchus kisutch</name>
    <name type="common">Coho salmon</name>
    <name type="synonym">Salmo kisutch</name>
    <dbReference type="NCBI Taxonomy" id="8019"/>
    <lineage>
        <taxon>Eukaryota</taxon>
        <taxon>Metazoa</taxon>
        <taxon>Chordata</taxon>
        <taxon>Craniata</taxon>
        <taxon>Vertebrata</taxon>
        <taxon>Euteleostomi</taxon>
        <taxon>Actinopterygii</taxon>
        <taxon>Neopterygii</taxon>
        <taxon>Teleostei</taxon>
        <taxon>Protacanthopterygii</taxon>
        <taxon>Salmoniformes</taxon>
        <taxon>Salmonidae</taxon>
        <taxon>Salmoninae</taxon>
        <taxon>Oncorhynchus</taxon>
    </lineage>
</organism>
<feature type="repeat" description="RCC1" evidence="5">
    <location>
        <begin position="302"/>
        <end position="356"/>
    </location>
</feature>
<dbReference type="GO" id="GO:0016567">
    <property type="term" value="P:protein ubiquitination"/>
    <property type="evidence" value="ECO:0007669"/>
    <property type="project" value="TreeGrafter"/>
</dbReference>
<sequence>MISWGEDCRNGFGLVKPGGLDTTKTDISCVNLIHLKSKIQALSAGNSVVAFIRNNGRLVSVARIQEDLDGRRFTGKLKSVTCKERIRALSCGDSHAVLLSEEGRVLCLDKANILSPLGNLCNRQVTQVACGDQHSILLTQDGQVFTWGQNTSGQLGLGWGEPRDMSMSPKPLKSLSGIPLVQITAGGDHSFALSLSGAVFGWGKNTAGQLGLGDTTNRCAPAPVVCLNLKKTVLISCGGEHTAVLTKGGVVFTFGSGHYGQLGHNSLRDELRPRVVGQLCGSKVTQIACGRHHTLAFVGPSNKMYSFGRGEQGQLGNGVKIDQSVPLPVQLPDQIDDQKIEHIFAGGNHSFALCSLGQESEERPNNLRSSVGKVTQQAIDEEIIDKWISECDSKSWKKGQKEITKMFSSASCLNGSFLDKSCDKHYQTSPKQSGLDYSLVQGAFRKLAKKGKVLTEVEAVVQHTLLRSLYEEPIGVEGLRVYLVLPELLRVLHKQHRRTDLTEAVAAAILRLHPDKLQVLGDCWSSLKPSVMTKHIGVWKKALSGILRNEHILRTRDTGIKHLLQVLGHLHRANQKSVETQTVPDSTFCMEEVHFNPIFLEEDVKLWRLWSKQDVDQTPAIFCRYPFLMNLQSKINVFNINAALTKNPPNNRQRTGMWPFDMFLVAAPAPFFELRLNRASLIEDTFHQLSVAYHSTFKRSLVVYFDEDVKLTDVYKRDFFLHLFDKLLVPESGMFMYNDTNTLAWFPAMPRVEEKHYFLFGVLCGMALYNNNMVHLPFPMAFFKKLVNINPSLEDLREFSPIEAGSLQYILDYPDDDVENMDMTFSVMWGDVAVELDPKETGKLVTSANKKEFVDTYVNYIFNQSVEVVFEEFRKGFFKVCDKDVVEFFQPEELRGVMVGKENFDWETLKQNTVYEGEYHAGHPNIVTFWEVFEELTEDQKKAFLLFLTGCDRVPILGMNQIMMRVQTLLNSSQQHFPEALTCHSLLQLPIYPSKETLQSRLIEAVGHNRGFKNE</sequence>
<dbReference type="PROSITE" id="PS50012">
    <property type="entry name" value="RCC1_3"/>
    <property type="match status" value="4"/>
</dbReference>
<dbReference type="GeneTree" id="ENSGT00940000165755"/>
<dbReference type="AlphaFoldDB" id="A0A8C7HC41"/>
<gene>
    <name evidence="7" type="primary">LOC109901115</name>
</gene>
<name>A0A8C7HC41_ONCKI</name>
<keyword evidence="1" id="KW-0808">Transferase</keyword>
<reference evidence="7" key="1">
    <citation type="submission" date="2025-08" db="UniProtKB">
        <authorList>
            <consortium name="Ensembl"/>
        </authorList>
    </citation>
    <scope>IDENTIFICATION</scope>
</reference>
<evidence type="ECO:0000256" key="5">
    <source>
        <dbReference type="PROSITE-ProRule" id="PRU00235"/>
    </source>
</evidence>
<dbReference type="Gene3D" id="3.30.2160.10">
    <property type="entry name" value="Hect, E3 ligase catalytic domain"/>
    <property type="match status" value="1"/>
</dbReference>
<dbReference type="Pfam" id="PF25390">
    <property type="entry name" value="WD40_RLD"/>
    <property type="match status" value="1"/>
</dbReference>
<keyword evidence="3 4" id="KW-0833">Ubl conjugation pathway</keyword>
<dbReference type="Ensembl" id="ENSOKIT00005059823.1">
    <property type="protein sequence ID" value="ENSOKIP00005056274.1"/>
    <property type="gene ID" value="ENSOKIG00005024136.1"/>
</dbReference>
<reference evidence="7" key="2">
    <citation type="submission" date="2025-09" db="UniProtKB">
        <authorList>
            <consortium name="Ensembl"/>
        </authorList>
    </citation>
    <scope>IDENTIFICATION</scope>
</reference>
<dbReference type="InterPro" id="IPR009091">
    <property type="entry name" value="RCC1/BLIP-II"/>
</dbReference>
<evidence type="ECO:0000256" key="3">
    <source>
        <dbReference type="ARBA" id="ARBA00022786"/>
    </source>
</evidence>
<proteinExistence type="predicted"/>
<keyword evidence="8" id="KW-1185">Reference proteome</keyword>
<dbReference type="InterPro" id="IPR051709">
    <property type="entry name" value="Ub-ligase/GTPase-reg"/>
</dbReference>
<dbReference type="InterPro" id="IPR000408">
    <property type="entry name" value="Reg_chr_condens"/>
</dbReference>
<dbReference type="Gene3D" id="2.130.10.30">
    <property type="entry name" value="Regulator of chromosome condensation 1/beta-lactamase-inhibitor protein II"/>
    <property type="match status" value="1"/>
</dbReference>
<dbReference type="SUPFAM" id="SSF56204">
    <property type="entry name" value="Hect, E3 ligase catalytic domain"/>
    <property type="match status" value="1"/>
</dbReference>
<feature type="repeat" description="RCC1" evidence="5">
    <location>
        <begin position="142"/>
        <end position="196"/>
    </location>
</feature>
<dbReference type="PROSITE" id="PS00626">
    <property type="entry name" value="RCC1_2"/>
    <property type="match status" value="4"/>
</dbReference>
<dbReference type="Gene3D" id="3.90.1750.10">
    <property type="entry name" value="Hect, E3 ligase catalytic domains"/>
    <property type="match status" value="1"/>
</dbReference>
<dbReference type="GO" id="GO:0005737">
    <property type="term" value="C:cytoplasm"/>
    <property type="evidence" value="ECO:0007669"/>
    <property type="project" value="TreeGrafter"/>
</dbReference>
<accession>A0A8C7HC41</accession>
<dbReference type="Proteomes" id="UP000694557">
    <property type="component" value="Unassembled WGS sequence"/>
</dbReference>
<feature type="repeat" description="RCC1" evidence="5">
    <location>
        <begin position="249"/>
        <end position="300"/>
    </location>
</feature>
<dbReference type="PROSITE" id="PS50237">
    <property type="entry name" value="HECT"/>
    <property type="match status" value="1"/>
</dbReference>
<dbReference type="SUPFAM" id="SSF50985">
    <property type="entry name" value="RCC1/BLIP-II"/>
    <property type="match status" value="1"/>
</dbReference>
<keyword evidence="2" id="KW-0677">Repeat</keyword>
<feature type="domain" description="HECT" evidence="6">
    <location>
        <begin position="717"/>
        <end position="1015"/>
    </location>
</feature>
<dbReference type="PANTHER" id="PTHR45622">
    <property type="entry name" value="UBIQUITIN-PROTEIN LIGASE E3A-RELATED"/>
    <property type="match status" value="1"/>
</dbReference>
<dbReference type="FunFam" id="3.30.2410.10:FF:000003">
    <property type="entry name" value="probable E3 ubiquitin-protein ligase HERC4 isoform X1"/>
    <property type="match status" value="1"/>
</dbReference>
<evidence type="ECO:0000259" key="6">
    <source>
        <dbReference type="PROSITE" id="PS50237"/>
    </source>
</evidence>
<dbReference type="GO" id="GO:0061630">
    <property type="term" value="F:ubiquitin protein ligase activity"/>
    <property type="evidence" value="ECO:0007669"/>
    <property type="project" value="TreeGrafter"/>
</dbReference>
<dbReference type="GO" id="GO:0006511">
    <property type="term" value="P:ubiquitin-dependent protein catabolic process"/>
    <property type="evidence" value="ECO:0007669"/>
    <property type="project" value="TreeGrafter"/>
</dbReference>
<evidence type="ECO:0000256" key="2">
    <source>
        <dbReference type="ARBA" id="ARBA00022737"/>
    </source>
</evidence>
<protein>
    <submittedName>
        <fullName evidence="7">Probable E3 ubiquitin-protein ligase HERC3</fullName>
    </submittedName>
</protein>
<feature type="active site" description="Glycyl thioester intermediate" evidence="4">
    <location>
        <position position="983"/>
    </location>
</feature>
<dbReference type="InterPro" id="IPR058923">
    <property type="entry name" value="RCC1-like_dom"/>
</dbReference>
<feature type="repeat" description="RCC1" evidence="5">
    <location>
        <begin position="197"/>
        <end position="248"/>
    </location>
</feature>
<evidence type="ECO:0000313" key="7">
    <source>
        <dbReference type="Ensembl" id="ENSOKIP00005056274.1"/>
    </source>
</evidence>